<keyword evidence="4" id="KW-0175">Coiled coil</keyword>
<dbReference type="InterPro" id="IPR050469">
    <property type="entry name" value="Diguanylate_Cyclase"/>
</dbReference>
<evidence type="ECO:0000256" key="1">
    <source>
        <dbReference type="ARBA" id="ARBA00001946"/>
    </source>
</evidence>
<evidence type="ECO:0000256" key="2">
    <source>
        <dbReference type="ARBA" id="ARBA00012528"/>
    </source>
</evidence>
<proteinExistence type="predicted"/>
<dbReference type="Proteomes" id="UP000262878">
    <property type="component" value="Unassembled WGS sequence"/>
</dbReference>
<dbReference type="SUPFAM" id="SSF55073">
    <property type="entry name" value="Nucleotide cyclase"/>
    <property type="match status" value="1"/>
</dbReference>
<comment type="cofactor">
    <cofactor evidence="1">
        <name>Mg(2+)</name>
        <dbReference type="ChEBI" id="CHEBI:18420"/>
    </cofactor>
</comment>
<dbReference type="PANTHER" id="PTHR45138:SF9">
    <property type="entry name" value="DIGUANYLATE CYCLASE DGCM-RELATED"/>
    <property type="match status" value="1"/>
</dbReference>
<dbReference type="InterPro" id="IPR000160">
    <property type="entry name" value="GGDEF_dom"/>
</dbReference>
<comment type="caution">
    <text evidence="6">The sequence shown here is derived from an EMBL/GenBank/DDBJ whole genome shotgun (WGS) entry which is preliminary data.</text>
</comment>
<reference evidence="6 7" key="1">
    <citation type="journal article" date="2018" name="Nat. Biotechnol.">
        <title>A standardized bacterial taxonomy based on genome phylogeny substantially revises the tree of life.</title>
        <authorList>
            <person name="Parks D.H."/>
            <person name="Chuvochina M."/>
            <person name="Waite D.W."/>
            <person name="Rinke C."/>
            <person name="Skarshewski A."/>
            <person name="Chaumeil P.A."/>
            <person name="Hugenholtz P."/>
        </authorList>
    </citation>
    <scope>NUCLEOTIDE SEQUENCE [LARGE SCALE GENOMIC DNA]</scope>
    <source>
        <strain evidence="6">UBA9360</strain>
    </source>
</reference>
<evidence type="ECO:0000313" key="7">
    <source>
        <dbReference type="Proteomes" id="UP000262878"/>
    </source>
</evidence>
<dbReference type="CDD" id="cd01949">
    <property type="entry name" value="GGDEF"/>
    <property type="match status" value="1"/>
</dbReference>
<dbReference type="EC" id="2.7.7.65" evidence="2"/>
<accession>A0A348WR95</accession>
<dbReference type="Gene3D" id="3.30.70.270">
    <property type="match status" value="1"/>
</dbReference>
<dbReference type="Pfam" id="PF00990">
    <property type="entry name" value="GGDEF"/>
    <property type="match status" value="1"/>
</dbReference>
<dbReference type="InterPro" id="IPR043128">
    <property type="entry name" value="Rev_trsase/Diguanyl_cyclase"/>
</dbReference>
<name>A0A348WR95_9GAMM</name>
<gene>
    <name evidence="6" type="ORF">DCR58_09795</name>
</gene>
<dbReference type="Pfam" id="PF20975">
    <property type="entry name" value="DGCcoil"/>
    <property type="match status" value="1"/>
</dbReference>
<evidence type="ECO:0000313" key="6">
    <source>
        <dbReference type="EMBL" id="HAR57057.1"/>
    </source>
</evidence>
<dbReference type="NCBIfam" id="TIGR00254">
    <property type="entry name" value="GGDEF"/>
    <property type="match status" value="1"/>
</dbReference>
<organism evidence="6 7">
    <name type="scientific">Idiomarina baltica</name>
    <dbReference type="NCBI Taxonomy" id="190892"/>
    <lineage>
        <taxon>Bacteria</taxon>
        <taxon>Pseudomonadati</taxon>
        <taxon>Pseudomonadota</taxon>
        <taxon>Gammaproteobacteria</taxon>
        <taxon>Alteromonadales</taxon>
        <taxon>Idiomarinaceae</taxon>
        <taxon>Idiomarina</taxon>
    </lineage>
</organism>
<feature type="coiled-coil region" evidence="4">
    <location>
        <begin position="268"/>
        <end position="323"/>
    </location>
</feature>
<sequence length="518" mass="59010">MNQSNSTEEKLAILEKRLNQTIQSRKQLEDEYQHDWTHFSNMLTQLSYACGGLDQNLDNALTKLRGLLQRNSGMELLKPVMTESEAHIQSVANQVQRNLKDAHEVTFATLNWLLKQPNLSKSARSELQRIIELSQSQHVSIMHYMPLMITLLNYCQRLGSDIVSAPEQQSQAHQKIVLKLITQLEFNGSTEQQLNLIARKLKGKLDNTELLSVLVNLLETIIDGVSLERQSAQNFLLEISQTLGVVQGTLNQSVNERGHYESENSSLNEQLQSNVDRLNASVQSAQHLETLKQEVASHLCQLNETLKEKLALEEHERQHFERTTAKLSSKLTHFEQQVHHYKQKLAEQKFKSLQDSLTKLPNRAALEERMRVEEQRFKRTKEPVSIAVLDIDFFKRINDNFGHSAGDKTLQVIASMLRKAVNESDFVCRYGGEEFVVLFPNTPIADAQARLEKACERIRNIPFKFRSEDIRITVSVGIAELQQVNQSLTSLFETADNALYEAKKTGRNKIVLASAVSN</sequence>
<dbReference type="InterPro" id="IPR029787">
    <property type="entry name" value="Nucleotide_cyclase"/>
</dbReference>
<comment type="catalytic activity">
    <reaction evidence="3">
        <text>2 GTP = 3',3'-c-di-GMP + 2 diphosphate</text>
        <dbReference type="Rhea" id="RHEA:24898"/>
        <dbReference type="ChEBI" id="CHEBI:33019"/>
        <dbReference type="ChEBI" id="CHEBI:37565"/>
        <dbReference type="ChEBI" id="CHEBI:58805"/>
        <dbReference type="EC" id="2.7.7.65"/>
    </reaction>
</comment>
<evidence type="ECO:0000256" key="3">
    <source>
        <dbReference type="ARBA" id="ARBA00034247"/>
    </source>
</evidence>
<dbReference type="SMART" id="SM00267">
    <property type="entry name" value="GGDEF"/>
    <property type="match status" value="1"/>
</dbReference>
<dbReference type="PANTHER" id="PTHR45138">
    <property type="entry name" value="REGULATORY COMPONENTS OF SENSORY TRANSDUCTION SYSTEM"/>
    <property type="match status" value="1"/>
</dbReference>
<dbReference type="GO" id="GO:0052621">
    <property type="term" value="F:diguanylate cyclase activity"/>
    <property type="evidence" value="ECO:0007669"/>
    <property type="project" value="UniProtKB-EC"/>
</dbReference>
<dbReference type="EMBL" id="DMUP01000240">
    <property type="protein sequence ID" value="HAR57057.1"/>
    <property type="molecule type" value="Genomic_DNA"/>
</dbReference>
<dbReference type="STRING" id="314276.OS145_13024"/>
<protein>
    <recommendedName>
        <fullName evidence="2">diguanylate cyclase</fullName>
        <ecNumber evidence="2">2.7.7.65</ecNumber>
    </recommendedName>
</protein>
<dbReference type="FunFam" id="3.30.70.270:FF:000001">
    <property type="entry name" value="Diguanylate cyclase domain protein"/>
    <property type="match status" value="1"/>
</dbReference>
<feature type="coiled-coil region" evidence="4">
    <location>
        <begin position="4"/>
        <end position="31"/>
    </location>
</feature>
<dbReference type="AlphaFoldDB" id="A0A348WR95"/>
<dbReference type="InterPro" id="IPR048516">
    <property type="entry name" value="DGCcoil"/>
</dbReference>
<evidence type="ECO:0000259" key="5">
    <source>
        <dbReference type="PROSITE" id="PS50887"/>
    </source>
</evidence>
<feature type="domain" description="GGDEF" evidence="5">
    <location>
        <begin position="382"/>
        <end position="515"/>
    </location>
</feature>
<evidence type="ECO:0000256" key="4">
    <source>
        <dbReference type="SAM" id="Coils"/>
    </source>
</evidence>
<dbReference type="PROSITE" id="PS50887">
    <property type="entry name" value="GGDEF"/>
    <property type="match status" value="1"/>
</dbReference>